<dbReference type="Gene3D" id="1.20.1720.10">
    <property type="entry name" value="Multidrug resistance protein D"/>
    <property type="match status" value="2"/>
</dbReference>
<organism evidence="7 8">
    <name type="scientific">Pleomassaria siparia CBS 279.74</name>
    <dbReference type="NCBI Taxonomy" id="1314801"/>
    <lineage>
        <taxon>Eukaryota</taxon>
        <taxon>Fungi</taxon>
        <taxon>Dikarya</taxon>
        <taxon>Ascomycota</taxon>
        <taxon>Pezizomycotina</taxon>
        <taxon>Dothideomycetes</taxon>
        <taxon>Pleosporomycetidae</taxon>
        <taxon>Pleosporales</taxon>
        <taxon>Pleomassariaceae</taxon>
        <taxon>Pleomassaria</taxon>
    </lineage>
</organism>
<dbReference type="InterPro" id="IPR036259">
    <property type="entry name" value="MFS_trans_sf"/>
</dbReference>
<feature type="domain" description="Major facilitator superfamily (MFS) profile" evidence="6">
    <location>
        <begin position="48"/>
        <end position="480"/>
    </location>
</feature>
<proteinExistence type="predicted"/>
<keyword evidence="8" id="KW-1185">Reference proteome</keyword>
<evidence type="ECO:0000256" key="5">
    <source>
        <dbReference type="SAM" id="Phobius"/>
    </source>
</evidence>
<feature type="transmembrane region" description="Helical" evidence="5">
    <location>
        <begin position="435"/>
        <end position="452"/>
    </location>
</feature>
<evidence type="ECO:0000256" key="2">
    <source>
        <dbReference type="ARBA" id="ARBA00022692"/>
    </source>
</evidence>
<feature type="transmembrane region" description="Helical" evidence="5">
    <location>
        <begin position="360"/>
        <end position="379"/>
    </location>
</feature>
<sequence length="505" mass="54983">MLPEQEWIRTSQGTVGRAIGSVSQRKVVDKEDKEQPYHVFERNEKWTLVVVVGLAGLFPGLTANVYLPTLNAVASDFTIGLDRVTLTIMTYFIAQGFASLLWGVLADSLGRRSVYIYSFVIYIIANIVLSFSPNLATLVVFRGIQAAAIASTVQGTRNYTIVLAPIIGGLLSNYMNFRSIFLFLLGFSIAALVVILLFLPETHRSIAGNGTWPVTGIHQSLIWKFKYFGKSAHVDEQGSSGVAPPLVASDFIAPLALLKEKDIVLSLLFNGAVFAISSMVLVSTAGLFQGVFGLNEALLGLVFIPSGLGTIVGSILMGKLLNRDFHAFTSTYKAERSLPPLTIISRSSLPAYFPLEQARLVRLPMVIVIFIIALSFYGFTLSSPALTSRPGFILVPLLLQFFIAATASAVCAIYETFITDLWPKNQASSAAVSNLVRCLFAALGVALVQLLIKSVGVGPVFLALGLVVMTFVPLPIVQWYWGGDWRRERDGRGPDTVDRHVLEKV</sequence>
<gene>
    <name evidence="7" type="ORF">K504DRAFT_432928</name>
</gene>
<name>A0A6G1K730_9PLEO</name>
<feature type="transmembrane region" description="Helical" evidence="5">
    <location>
        <begin position="267"/>
        <end position="291"/>
    </location>
</feature>
<keyword evidence="4 5" id="KW-0472">Membrane</keyword>
<dbReference type="Pfam" id="PF07690">
    <property type="entry name" value="MFS_1"/>
    <property type="match status" value="2"/>
</dbReference>
<dbReference type="SUPFAM" id="SSF103473">
    <property type="entry name" value="MFS general substrate transporter"/>
    <property type="match status" value="1"/>
</dbReference>
<accession>A0A6G1K730</accession>
<dbReference type="EMBL" id="MU005771">
    <property type="protein sequence ID" value="KAF2708580.1"/>
    <property type="molecule type" value="Genomic_DNA"/>
</dbReference>
<keyword evidence="3 5" id="KW-1133">Transmembrane helix</keyword>
<evidence type="ECO:0000313" key="8">
    <source>
        <dbReference type="Proteomes" id="UP000799428"/>
    </source>
</evidence>
<dbReference type="AlphaFoldDB" id="A0A6G1K730"/>
<dbReference type="PROSITE" id="PS50850">
    <property type="entry name" value="MFS"/>
    <property type="match status" value="1"/>
</dbReference>
<feature type="transmembrane region" description="Helical" evidence="5">
    <location>
        <begin position="46"/>
        <end position="66"/>
    </location>
</feature>
<dbReference type="GO" id="GO:0005886">
    <property type="term" value="C:plasma membrane"/>
    <property type="evidence" value="ECO:0007669"/>
    <property type="project" value="TreeGrafter"/>
</dbReference>
<feature type="transmembrane region" description="Helical" evidence="5">
    <location>
        <begin position="391"/>
        <end position="414"/>
    </location>
</feature>
<evidence type="ECO:0000256" key="3">
    <source>
        <dbReference type="ARBA" id="ARBA00022989"/>
    </source>
</evidence>
<evidence type="ECO:0000256" key="4">
    <source>
        <dbReference type="ARBA" id="ARBA00023136"/>
    </source>
</evidence>
<feature type="transmembrane region" description="Helical" evidence="5">
    <location>
        <begin position="114"/>
        <end position="132"/>
    </location>
</feature>
<feature type="transmembrane region" description="Helical" evidence="5">
    <location>
        <begin position="180"/>
        <end position="199"/>
    </location>
</feature>
<dbReference type="GO" id="GO:0022857">
    <property type="term" value="F:transmembrane transporter activity"/>
    <property type="evidence" value="ECO:0007669"/>
    <property type="project" value="InterPro"/>
</dbReference>
<dbReference type="PANTHER" id="PTHR23502">
    <property type="entry name" value="MAJOR FACILITATOR SUPERFAMILY"/>
    <property type="match status" value="1"/>
</dbReference>
<comment type="subcellular location">
    <subcellularLocation>
        <location evidence="1">Membrane</location>
        <topology evidence="1">Multi-pass membrane protein</topology>
    </subcellularLocation>
</comment>
<evidence type="ECO:0000256" key="1">
    <source>
        <dbReference type="ARBA" id="ARBA00004141"/>
    </source>
</evidence>
<evidence type="ECO:0000313" key="7">
    <source>
        <dbReference type="EMBL" id="KAF2708580.1"/>
    </source>
</evidence>
<dbReference type="InterPro" id="IPR011701">
    <property type="entry name" value="MFS"/>
</dbReference>
<dbReference type="Gene3D" id="1.20.1250.20">
    <property type="entry name" value="MFS general substrate transporter like domains"/>
    <property type="match status" value="1"/>
</dbReference>
<dbReference type="InterPro" id="IPR020846">
    <property type="entry name" value="MFS_dom"/>
</dbReference>
<dbReference type="OrthoDB" id="440553at2759"/>
<feature type="transmembrane region" description="Helical" evidence="5">
    <location>
        <begin position="297"/>
        <end position="317"/>
    </location>
</feature>
<keyword evidence="2 5" id="KW-0812">Transmembrane</keyword>
<dbReference type="Proteomes" id="UP000799428">
    <property type="component" value="Unassembled WGS sequence"/>
</dbReference>
<reference evidence="7" key="1">
    <citation type="journal article" date="2020" name="Stud. Mycol.">
        <title>101 Dothideomycetes genomes: a test case for predicting lifestyles and emergence of pathogens.</title>
        <authorList>
            <person name="Haridas S."/>
            <person name="Albert R."/>
            <person name="Binder M."/>
            <person name="Bloem J."/>
            <person name="Labutti K."/>
            <person name="Salamov A."/>
            <person name="Andreopoulos B."/>
            <person name="Baker S."/>
            <person name="Barry K."/>
            <person name="Bills G."/>
            <person name="Bluhm B."/>
            <person name="Cannon C."/>
            <person name="Castanera R."/>
            <person name="Culley D."/>
            <person name="Daum C."/>
            <person name="Ezra D."/>
            <person name="Gonzalez J."/>
            <person name="Henrissat B."/>
            <person name="Kuo A."/>
            <person name="Liang C."/>
            <person name="Lipzen A."/>
            <person name="Lutzoni F."/>
            <person name="Magnuson J."/>
            <person name="Mondo S."/>
            <person name="Nolan M."/>
            <person name="Ohm R."/>
            <person name="Pangilinan J."/>
            <person name="Park H.-J."/>
            <person name="Ramirez L."/>
            <person name="Alfaro M."/>
            <person name="Sun H."/>
            <person name="Tritt A."/>
            <person name="Yoshinaga Y."/>
            <person name="Zwiers L.-H."/>
            <person name="Turgeon B."/>
            <person name="Goodwin S."/>
            <person name="Spatafora J."/>
            <person name="Crous P."/>
            <person name="Grigoriev I."/>
        </authorList>
    </citation>
    <scope>NUCLEOTIDE SEQUENCE</scope>
    <source>
        <strain evidence="7">CBS 279.74</strain>
    </source>
</reference>
<dbReference type="PANTHER" id="PTHR23502:SF26">
    <property type="entry name" value="MAJOR FACILITATOR SUPERFAMILY (MFS) PROFILE DOMAIN-CONTAINING PROTEIN"/>
    <property type="match status" value="1"/>
</dbReference>
<protein>
    <submittedName>
        <fullName evidence="7">Major facilitator superfamily transporter multidrug resistance</fullName>
    </submittedName>
</protein>
<feature type="transmembrane region" description="Helical" evidence="5">
    <location>
        <begin position="86"/>
        <end position="105"/>
    </location>
</feature>
<feature type="transmembrane region" description="Helical" evidence="5">
    <location>
        <begin position="458"/>
        <end position="482"/>
    </location>
</feature>
<evidence type="ECO:0000259" key="6">
    <source>
        <dbReference type="PROSITE" id="PS50850"/>
    </source>
</evidence>